<gene>
    <name evidence="1" type="ORF">OLC1_LOCUS14687</name>
</gene>
<dbReference type="Proteomes" id="UP001161247">
    <property type="component" value="Chromosome 5"/>
</dbReference>
<sequence length="118" mass="13005">MQPMSLQHEWTAYRGELNQHGSSTSSPLEFTMRWHSSSLLSMIVAGNFNNNSSCEAEVFFVGEAIGAGETMTTGRTSSSMTPDLRVQGCFRRRNCKIVTADGGGEWWPTGGDRIPEKN</sequence>
<dbReference type="AlphaFoldDB" id="A0AAV1DH13"/>
<organism evidence="1 2">
    <name type="scientific">Oldenlandia corymbosa var. corymbosa</name>
    <dbReference type="NCBI Taxonomy" id="529605"/>
    <lineage>
        <taxon>Eukaryota</taxon>
        <taxon>Viridiplantae</taxon>
        <taxon>Streptophyta</taxon>
        <taxon>Embryophyta</taxon>
        <taxon>Tracheophyta</taxon>
        <taxon>Spermatophyta</taxon>
        <taxon>Magnoliopsida</taxon>
        <taxon>eudicotyledons</taxon>
        <taxon>Gunneridae</taxon>
        <taxon>Pentapetalae</taxon>
        <taxon>asterids</taxon>
        <taxon>lamiids</taxon>
        <taxon>Gentianales</taxon>
        <taxon>Rubiaceae</taxon>
        <taxon>Rubioideae</taxon>
        <taxon>Spermacoceae</taxon>
        <taxon>Hedyotis-Oldenlandia complex</taxon>
        <taxon>Oldenlandia</taxon>
    </lineage>
</organism>
<protein>
    <submittedName>
        <fullName evidence="1">OLC1v1005196C1</fullName>
    </submittedName>
</protein>
<accession>A0AAV1DH13</accession>
<evidence type="ECO:0000313" key="2">
    <source>
        <dbReference type="Proteomes" id="UP001161247"/>
    </source>
</evidence>
<reference evidence="1" key="1">
    <citation type="submission" date="2023-03" db="EMBL/GenBank/DDBJ databases">
        <authorList>
            <person name="Julca I."/>
        </authorList>
    </citation>
    <scope>NUCLEOTIDE SEQUENCE</scope>
</reference>
<evidence type="ECO:0000313" key="1">
    <source>
        <dbReference type="EMBL" id="CAI9106127.1"/>
    </source>
</evidence>
<dbReference type="InterPro" id="IPR038595">
    <property type="entry name" value="LOR_sf"/>
</dbReference>
<name>A0AAV1DH13_OLDCO</name>
<dbReference type="EMBL" id="OX459122">
    <property type="protein sequence ID" value="CAI9106127.1"/>
    <property type="molecule type" value="Genomic_DNA"/>
</dbReference>
<dbReference type="Gene3D" id="2.40.160.200">
    <property type="entry name" value="LURP1-related"/>
    <property type="match status" value="1"/>
</dbReference>
<keyword evidence="2" id="KW-1185">Reference proteome</keyword>
<proteinExistence type="predicted"/>